<dbReference type="EMBL" id="JAUIQD010000005">
    <property type="protein sequence ID" value="KAK3350347.1"/>
    <property type="molecule type" value="Genomic_DNA"/>
</dbReference>
<comment type="catalytic activity">
    <reaction evidence="1">
        <text>Thiol-dependent hydrolysis of ester, thioester, amide, peptide and isopeptide bonds formed by the C-terminal Gly of ubiquitin (a 76-residue protein attached to proteins as an intracellular targeting signal).</text>
        <dbReference type="EC" id="3.4.19.12"/>
    </reaction>
</comment>
<dbReference type="InterPro" id="IPR022099">
    <property type="entry name" value="DUF3638"/>
</dbReference>
<name>A0AAJ0MD69_9PEZI</name>
<evidence type="ECO:0000259" key="8">
    <source>
        <dbReference type="Pfam" id="PF12340"/>
    </source>
</evidence>
<reference evidence="11" key="2">
    <citation type="submission" date="2023-06" db="EMBL/GenBank/DDBJ databases">
        <authorList>
            <consortium name="Lawrence Berkeley National Laboratory"/>
            <person name="Haridas S."/>
            <person name="Hensen N."/>
            <person name="Bonometti L."/>
            <person name="Westerberg I."/>
            <person name="Brannstrom I.O."/>
            <person name="Guillou S."/>
            <person name="Cros-Aarteil S."/>
            <person name="Calhoun S."/>
            <person name="Kuo A."/>
            <person name="Mondo S."/>
            <person name="Pangilinan J."/>
            <person name="Riley R."/>
            <person name="Labutti K."/>
            <person name="Andreopoulos B."/>
            <person name="Lipzen A."/>
            <person name="Chen C."/>
            <person name="Yanf M."/>
            <person name="Daum C."/>
            <person name="Ng V."/>
            <person name="Clum A."/>
            <person name="Steindorff A."/>
            <person name="Ohm R."/>
            <person name="Martin F."/>
            <person name="Silar P."/>
            <person name="Natvig D."/>
            <person name="Lalanne C."/>
            <person name="Gautier V."/>
            <person name="Ament-Velasquez S.L."/>
            <person name="Kruys A."/>
            <person name="Hutchinson M.I."/>
            <person name="Powell A.J."/>
            <person name="Barry K."/>
            <person name="Miller A.N."/>
            <person name="Grigoriev I.V."/>
            <person name="Debuchy R."/>
            <person name="Gladieux P."/>
            <person name="Thoren M.H."/>
            <person name="Johannesson H."/>
        </authorList>
    </citation>
    <scope>NUCLEOTIDE SEQUENCE</scope>
    <source>
        <strain evidence="11">CBS 955.72</strain>
    </source>
</reference>
<dbReference type="InterPro" id="IPR022105">
    <property type="entry name" value="DUF3645"/>
</dbReference>
<dbReference type="PANTHER" id="PTHR13367:SF33">
    <property type="entry name" value="P-LOOP CONTAINING NUCLEOSIDE TRIPHOSPHATE HYDROLASE PROTEIN"/>
    <property type="match status" value="1"/>
</dbReference>
<dbReference type="InterPro" id="IPR046541">
    <property type="entry name" value="DUF6606"/>
</dbReference>
<dbReference type="GO" id="GO:0004843">
    <property type="term" value="F:cysteine-type deubiquitinase activity"/>
    <property type="evidence" value="ECO:0007669"/>
    <property type="project" value="UniProtKB-EC"/>
</dbReference>
<feature type="domain" description="DUF6606" evidence="10">
    <location>
        <begin position="8"/>
        <end position="281"/>
    </location>
</feature>
<evidence type="ECO:0000256" key="4">
    <source>
        <dbReference type="ARBA" id="ARBA00022786"/>
    </source>
</evidence>
<dbReference type="PANTHER" id="PTHR13367">
    <property type="entry name" value="UBIQUITIN THIOESTERASE"/>
    <property type="match status" value="1"/>
</dbReference>
<evidence type="ECO:0000259" key="10">
    <source>
        <dbReference type="Pfam" id="PF20255"/>
    </source>
</evidence>
<feature type="domain" description="DUF3645" evidence="9">
    <location>
        <begin position="2377"/>
        <end position="2409"/>
    </location>
</feature>
<evidence type="ECO:0000256" key="2">
    <source>
        <dbReference type="ARBA" id="ARBA00012759"/>
    </source>
</evidence>
<evidence type="ECO:0000256" key="7">
    <source>
        <dbReference type="SAM" id="MobiDB-lite"/>
    </source>
</evidence>
<keyword evidence="6" id="KW-0788">Thiol protease</keyword>
<reference evidence="11" key="1">
    <citation type="journal article" date="2023" name="Mol. Phylogenet. Evol.">
        <title>Genome-scale phylogeny and comparative genomics of the fungal order Sordariales.</title>
        <authorList>
            <person name="Hensen N."/>
            <person name="Bonometti L."/>
            <person name="Westerberg I."/>
            <person name="Brannstrom I.O."/>
            <person name="Guillou S."/>
            <person name="Cros-Aarteil S."/>
            <person name="Calhoun S."/>
            <person name="Haridas S."/>
            <person name="Kuo A."/>
            <person name="Mondo S."/>
            <person name="Pangilinan J."/>
            <person name="Riley R."/>
            <person name="LaButti K."/>
            <person name="Andreopoulos B."/>
            <person name="Lipzen A."/>
            <person name="Chen C."/>
            <person name="Yan M."/>
            <person name="Daum C."/>
            <person name="Ng V."/>
            <person name="Clum A."/>
            <person name="Steindorff A."/>
            <person name="Ohm R.A."/>
            <person name="Martin F."/>
            <person name="Silar P."/>
            <person name="Natvig D.O."/>
            <person name="Lalanne C."/>
            <person name="Gautier V."/>
            <person name="Ament-Velasquez S.L."/>
            <person name="Kruys A."/>
            <person name="Hutchinson M.I."/>
            <person name="Powell A.J."/>
            <person name="Barry K."/>
            <person name="Miller A.N."/>
            <person name="Grigoriev I.V."/>
            <person name="Debuchy R."/>
            <person name="Gladieux P."/>
            <person name="Hiltunen Thoren M."/>
            <person name="Johannesson H."/>
        </authorList>
    </citation>
    <scope>NUCLEOTIDE SEQUENCE</scope>
    <source>
        <strain evidence="11">CBS 955.72</strain>
    </source>
</reference>
<evidence type="ECO:0000256" key="3">
    <source>
        <dbReference type="ARBA" id="ARBA00022670"/>
    </source>
</evidence>
<evidence type="ECO:0000256" key="5">
    <source>
        <dbReference type="ARBA" id="ARBA00022801"/>
    </source>
</evidence>
<dbReference type="Pfam" id="PF20255">
    <property type="entry name" value="DUF6606"/>
    <property type="match status" value="1"/>
</dbReference>
<proteinExistence type="predicted"/>
<feature type="region of interest" description="Disordered" evidence="7">
    <location>
        <begin position="1489"/>
        <end position="1509"/>
    </location>
</feature>
<feature type="region of interest" description="Disordered" evidence="7">
    <location>
        <begin position="2840"/>
        <end position="2863"/>
    </location>
</feature>
<evidence type="ECO:0000313" key="11">
    <source>
        <dbReference type="EMBL" id="KAK3350347.1"/>
    </source>
</evidence>
<feature type="region of interest" description="Disordered" evidence="7">
    <location>
        <begin position="1837"/>
        <end position="1869"/>
    </location>
</feature>
<dbReference type="Proteomes" id="UP001275084">
    <property type="component" value="Unassembled WGS sequence"/>
</dbReference>
<sequence>MAALLESVFNHLVLPPKLPGHQDTNIEGIEHDVLTRLLNACGTLGSLPGQELQESWHSVRRQLIICLDLSRRSLDKPSLISAFSSLSSGCPVTLHIAEQNCAIFVRLVQSHGGGDHDVVFEAFEVSPSSKDVLAVDNALQWDFPGRASRIPLAVFSDPLFMEQLALFIEQASTEQLGRFMARARKANVSILETRDSADPAIVSQMLMPMLEAVGSSINVPKLRKRVRDDVNISKAELPWRRLPFWLVLRVTVQRHLCLTFGDGNGRACYKFLICTLLSQLLVDCAGMLAPELTVLLRSKLCRRLAKLEMDKARAPLECESIYQKLFDSTSRLFSDAIQTATLEVESAWQSYREATTSAIPHLPFRAPNQSLCLSLRNSAKYLDDLLRQATSKKREAASDTALESGCDGTAADQVQRLTDQCCELAELEMNIEQGRTPARASSAGCLVLAKRVVDLVEETRGTFEFNPEQASISILSVFDLWTQMDACAVFACPLLAEYHPGFDAELLDVLQLQALQDMERLQRIQAYLRDRCLQCRFGRKTMLSGPDQECFTARFVSELASLQDLQRQIMSESERSKDRVESSWEKANEEYDDLTDKISWGTCTCIKKSNGFPDSHRCDRCRSRRKRKKLRVKIHEDFLPSEHFLGASVVFELATPNYLAAYRNATWIIMSKLAHPDPVPSQVPKMQLREYQPLKRFAKTNLGNISLASAKESFLQTHYKDVKMKVDKSDVVFPHGLNFRLYDTASEAWVDDLKGPLTFNHLCGIYTPPVLKRSIFPPQERQQHSHDPDGPSSYDAIANQNRCPADMSIHEFLSYQRLLSGRSRRWLSLLAELAAPNLNLNSEHNMHLVSQLVIQAGPAQHETGVLRDIHAVFQDSLFCSRLAEQIKRRLCTIASNWREVHSMEILINLSLRLFRLAALSDRSHASELITMAREATLGWIARAHEDGWNCTETSVAEGAARYGFWAALLCRRTFSTFDGSNSAMSADELSDYVQASVALQQHLVVDLAKLSPTLKAILARDLKASYRIRDIVREAIRRYPIGLGRAIDAVVWSDVTDPSRVAVSVFGKWRLSPSPDDQWATCETEPKDEFVSSQTVRYNYINGQLLVDGSPMGKLPTHIRESEEAKELFGDRHLQTFSSPLRGMSHVLTKPEEGWRVHFGLRRGQVVIRAVRRGDVWEYVPRCVFYGPSTYDLPSSLVENCVHWLNLKTGRLEIRRRPEIWRNRPGNWALDVGERQACRRDVLLIDPWSDLSQKIVNIMGEFEDARNVTIFQPSNAKGRLSVELRKLALNFFVNDNHLLECRELRAEIDPNQDAGTLYGFRSKLVLRNVDDADERSILAPLGAVTWRRDGIHVYVRAENTDGYGKFNIDTALGRLLCPPEPRLLYAKALLHALTSFSLPDALTGRTGTEEAISMLESGCCQPWQPLDDRAIASLVAIRGLAPVRRYYPKDMRYLQTATWDDGLTTTIQHEILEPIANGILGRSDQLRAFAQSGGGDSPRTEPVSPLQRRAQSRRLCYERIVLSHPPGGGRAAPATIHQSPVYQPRDRDATSPQALHAYQTTKLVYHWASEVHIAGNLKDTMQGWDQIGGFHSAPGGGGGSRPLADMIGGGVAQHWGTLVDIVRAAEPAQPYDAMFKLAFLSFAPDPNMDVIKSLAAFVHLDSLRAIQPPRHPSFTGFKVGEAPTQDSLEDAISGAFRESDGMAPQGLNLFDAIWRDDRSSSEWPSRHKEEASRLATFFLQQWPRPEPSTVGFETEALNLPLAVELTIPEWQRLYRNLELTRYLDEIQHVLSRHQGGGDVSVPDPWSVAAEPFYVPRSVSVIPGLLWDLSVEDPPATFTSPALPSSRNTHVSSGLPSYSGGQQSGRHKEAPSRAVEAEELAAILTPFVNSSNNIRQQYGGDLASSLATLDAASAVSRIQGDEKPPDTKVTQALIIDAGSAMASRFSAITETLSKDVRFRWLGRAHLWPCLSPVTVLQLLRPAGRHRLGRGLRELLVSYGLAVTWLQRLRRVRSAQLRRDASQVVAEWSNAGHQNWDPLGFPDWLLLEIDANILIRPEQVQVAHAIISPASGSNSVLQMNMGSGKTSCIVPMTMSVLADGVQLARLIVPKALLSQAAQILRARLGGLVGREVRHVPFSRRTPTGTAAPYMIPLYSEHHEDTRTRRGIILTTPENVLSYKLAGLQRLADDRLDEARAMIKFQARLSCTCRDVLDESDFTLAAKTQLIYPGGTQLPLDGHPHRWATIQALLSLVEGHLPGLQRDFPSGLEVAQRPGGFPVAFFLHARVEDELSRRIAQDVSNRQTSPLPQLASPSQKFPSALIEKVLSAESVDTGSLKRLASKFPDSKATADTILLIRGLLVKRILLLCLKKRWNVQYGLHPGRHPLAVPFYAKGVPSEQSEFGHPDVAITLTCLSFYYAGLTHAQFRAGFQSVLASGDPETEYSRWTQGYRNLPEHLSHWNAINLDDRVQFGQLWSRLRFNRGVLHHYMNTFVFPAHTKQYDIKIQASGWDLPLVRLLSEPADTEASSSHPALTTGFSGTNDNRMMLPLTIKQNDLESLRQTNAEVLTYLLQTRNRAFHCAPWRANREIELLKELSSKGIRVLIDAGAYILEQDNECLVKLWLEKDTQAKAAVYFGADNQAWVQIRASNSSALLVTTPFLDKLDDCLVYLDEAHTRGVDLKLPRDARGALTLALGQTKDHTVQAAMRLRELGSTQSVVFYAPPEVHQSIHDICGLESSNHVDSSHVITWLLEQTCRVNEQLRGLYLAQGQDFCHRASNQLHYSGFLTNTSQRAGFVKAICQPERHTIEELYGAQTGYHAATSSRHSAPLSGKLLGYAHELNGERQRQQQEAGSSHHKQASCDSALDEVEREREEEFEVEYVRQKQEQPSYKALWFPGLHESLRRFVETGELRGENGYQHASDVIAGTALGKKYRVRATGSRLFVSAEYVRTIALQSSPEMDNFLRPVEWILWSPAKQAALIIIPEEAELLIPMIRERIAREGQDLVHLITYMAPLTRDMLQFDTFSFYPLPPLPPDHQVPEWLSMELGIFAGRTFADFLDCVTLKKSVESDDGVMFSTSPFWFLFEWLALRRKGQDITHTPMGHVYQGRPLSRDHYFFVRQGIDCRSHIDLSLQSERMAQDSGED</sequence>
<protein>
    <recommendedName>
        <fullName evidence="2">ubiquitinyl hydrolase 1</fullName>
        <ecNumber evidence="2">3.4.19.12</ecNumber>
    </recommendedName>
</protein>
<dbReference type="InterPro" id="IPR051346">
    <property type="entry name" value="OTU_Deubiquitinase"/>
</dbReference>
<feature type="domain" description="DUF3638" evidence="8">
    <location>
        <begin position="2031"/>
        <end position="2257"/>
    </location>
</feature>
<comment type="caution">
    <text evidence="11">The sequence shown here is derived from an EMBL/GenBank/DDBJ whole genome shotgun (WGS) entry which is preliminary data.</text>
</comment>
<keyword evidence="5" id="KW-0378">Hydrolase</keyword>
<evidence type="ECO:0000256" key="1">
    <source>
        <dbReference type="ARBA" id="ARBA00000707"/>
    </source>
</evidence>
<keyword evidence="4" id="KW-0833">Ubl conjugation pathway</keyword>
<dbReference type="InterPro" id="IPR027417">
    <property type="entry name" value="P-loop_NTPase"/>
</dbReference>
<dbReference type="Gene3D" id="3.40.50.300">
    <property type="entry name" value="P-loop containing nucleotide triphosphate hydrolases"/>
    <property type="match status" value="1"/>
</dbReference>
<keyword evidence="3" id="KW-0645">Protease</keyword>
<dbReference type="Pfam" id="PF12359">
    <property type="entry name" value="DUF3645"/>
    <property type="match status" value="1"/>
</dbReference>
<evidence type="ECO:0000256" key="6">
    <source>
        <dbReference type="ARBA" id="ARBA00022807"/>
    </source>
</evidence>
<feature type="compositionally biased region" description="Polar residues" evidence="7">
    <location>
        <begin position="1837"/>
        <end position="1860"/>
    </location>
</feature>
<evidence type="ECO:0000259" key="9">
    <source>
        <dbReference type="Pfam" id="PF12359"/>
    </source>
</evidence>
<dbReference type="GO" id="GO:0006508">
    <property type="term" value="P:proteolysis"/>
    <property type="evidence" value="ECO:0007669"/>
    <property type="project" value="UniProtKB-KW"/>
</dbReference>
<dbReference type="EC" id="3.4.19.12" evidence="2"/>
<dbReference type="SUPFAM" id="SSF52540">
    <property type="entry name" value="P-loop containing nucleoside triphosphate hydrolases"/>
    <property type="match status" value="1"/>
</dbReference>
<keyword evidence="12" id="KW-1185">Reference proteome</keyword>
<accession>A0AAJ0MD69</accession>
<evidence type="ECO:0000313" key="12">
    <source>
        <dbReference type="Proteomes" id="UP001275084"/>
    </source>
</evidence>
<dbReference type="Pfam" id="PF12340">
    <property type="entry name" value="DUF3638"/>
    <property type="match status" value="1"/>
</dbReference>
<gene>
    <name evidence="11" type="ORF">B0T25DRAFT_483283</name>
</gene>
<organism evidence="11 12">
    <name type="scientific">Lasiosphaeria hispida</name>
    <dbReference type="NCBI Taxonomy" id="260671"/>
    <lineage>
        <taxon>Eukaryota</taxon>
        <taxon>Fungi</taxon>
        <taxon>Dikarya</taxon>
        <taxon>Ascomycota</taxon>
        <taxon>Pezizomycotina</taxon>
        <taxon>Sordariomycetes</taxon>
        <taxon>Sordariomycetidae</taxon>
        <taxon>Sordariales</taxon>
        <taxon>Lasiosphaeriaceae</taxon>
        <taxon>Lasiosphaeria</taxon>
    </lineage>
</organism>